<feature type="compositionally biased region" description="Basic and acidic residues" evidence="8">
    <location>
        <begin position="9"/>
        <end position="36"/>
    </location>
</feature>
<dbReference type="AlphaFoldDB" id="U5E5Z8"/>
<keyword evidence="2 7" id="KW-0645">Protease</keyword>
<dbReference type="InterPro" id="IPR008256">
    <property type="entry name" value="Peptidase_S1B"/>
</dbReference>
<dbReference type="Gene3D" id="2.40.10.10">
    <property type="entry name" value="Trypsin-like serine proteases"/>
    <property type="match status" value="2"/>
</dbReference>
<evidence type="ECO:0000313" key="11">
    <source>
        <dbReference type="EMBL" id="GAD85267.1"/>
    </source>
</evidence>
<keyword evidence="9" id="KW-0472">Membrane</keyword>
<feature type="active site" description="Charge relay system" evidence="6">
    <location>
        <position position="137"/>
    </location>
</feature>
<evidence type="ECO:0000256" key="3">
    <source>
        <dbReference type="ARBA" id="ARBA00022729"/>
    </source>
</evidence>
<organism evidence="11 12">
    <name type="scientific">Nocardia asteroides NBRC 15531</name>
    <dbReference type="NCBI Taxonomy" id="1110697"/>
    <lineage>
        <taxon>Bacteria</taxon>
        <taxon>Bacillati</taxon>
        <taxon>Actinomycetota</taxon>
        <taxon>Actinomycetes</taxon>
        <taxon>Mycobacteriales</taxon>
        <taxon>Nocardiaceae</taxon>
        <taxon>Nocardia</taxon>
    </lineage>
</organism>
<feature type="region of interest" description="Disordered" evidence="8">
    <location>
        <begin position="1"/>
        <end position="45"/>
    </location>
</feature>
<accession>U5E5Z8</accession>
<protein>
    <recommendedName>
        <fullName evidence="7">Serine protease</fullName>
        <ecNumber evidence="7">3.4.21.-</ecNumber>
    </recommendedName>
</protein>
<feature type="region of interest" description="Disordered" evidence="8">
    <location>
        <begin position="960"/>
        <end position="1012"/>
    </location>
</feature>
<dbReference type="GeneID" id="91517011"/>
<evidence type="ECO:0000256" key="7">
    <source>
        <dbReference type="RuleBase" id="RU004296"/>
    </source>
</evidence>
<keyword evidence="5 7" id="KW-0720">Serine protease</keyword>
<dbReference type="PANTHER" id="PTHR22674:SF6">
    <property type="entry name" value="NTPASE KAP FAMILY P-LOOP DOMAIN-CONTAINING PROTEIN 1"/>
    <property type="match status" value="1"/>
</dbReference>
<keyword evidence="12" id="KW-1185">Reference proteome</keyword>
<evidence type="ECO:0000256" key="1">
    <source>
        <dbReference type="ARBA" id="ARBA00008764"/>
    </source>
</evidence>
<evidence type="ECO:0000256" key="4">
    <source>
        <dbReference type="ARBA" id="ARBA00022801"/>
    </source>
</evidence>
<keyword evidence="3" id="KW-0732">Signal</keyword>
<evidence type="ECO:0000256" key="5">
    <source>
        <dbReference type="ARBA" id="ARBA00022825"/>
    </source>
</evidence>
<keyword evidence="4 7" id="KW-0378">Hydrolase</keyword>
<evidence type="ECO:0000259" key="10">
    <source>
        <dbReference type="Pfam" id="PF07693"/>
    </source>
</evidence>
<dbReference type="InterPro" id="IPR011646">
    <property type="entry name" value="KAP_P-loop"/>
</dbReference>
<dbReference type="EMBL" id="BAFO02000030">
    <property type="protein sequence ID" value="GAD85267.1"/>
    <property type="molecule type" value="Genomic_DNA"/>
</dbReference>
<evidence type="ECO:0000256" key="9">
    <source>
        <dbReference type="SAM" id="Phobius"/>
    </source>
</evidence>
<feature type="compositionally biased region" description="Polar residues" evidence="8">
    <location>
        <begin position="960"/>
        <end position="970"/>
    </location>
</feature>
<dbReference type="InterPro" id="IPR008353">
    <property type="entry name" value="Peptidase_S1B_tx"/>
</dbReference>
<dbReference type="PRINTS" id="PR01774">
    <property type="entry name" value="EXFOLTOXIN"/>
</dbReference>
<comment type="caution">
    <text evidence="11">The sequence shown here is derived from an EMBL/GenBank/DDBJ whole genome shotgun (WGS) entry which is preliminary data.</text>
</comment>
<sequence>MASSGSEAARWDGADDASRRFAESGPLREEIERSRSVSETGIVGGPEDIEARADRLLASGAVPASAVIQLAASEVASTVPALERIVAASDNTSAAWVSRAARAAQCVARISDQRMGREAPIGTGILITRRLLLTNRHVLPDKDTARDVVVEFDAEVGADGVPKPARRFRLNPDSFMVEDIHLDISLVLLHPDNEGQFPGDRFGRQLLVPIHGSVLVGENLNLVGHPDGRLKELWTRGNRLVLVLDQFVHYFSDQGVANSGSPIFNDQWEMVALHHAGVPKRDDTGNVLRRDGTRWHTGDGDDQIDWIACEGIRADAIVSWLDTIAPSLPDFARVLLSELTSAADSGAKPISSPSLHGTGDWIATIAESNPLVGQLIEEAQDHPEDFRNADSVHNRMIGLVADRYSKLDQQTAQLFRRAALVDADGLDAGIAARLMDSDRVEAAYMLDQLAEQGLMVERSDGRRYFVDEPVQKFAATELVNGEDEEARRALQQEVHRWLSGRDHLPEPRLARDFWTTEDELEHAPYANAIASFIQHDATQPPLTIGVKAPWGAGKTSLMRMVQKRLDPGVGEDPFGLSPPGSRTPRPIQLDPRSRAVLMEKADPDQQRSWFHRGKQSAAARTQPVNIREALSQAEEPLAAAEPIPLLRAEQLGQTSGLDPRDWRATVWFNPWMYQSGEQIWSGLAHEIITQVTARLPVGDRERFWLKLNLARMDRGAVRRRVYRTVLERLLPVMLVVAAGMAVACVTLLLVKLSGVSVPLGPATSGIVAIATSAGIIGSVVRTHGFFGEAAAGPLGGLVQGPAASGFGRVAGEELKGTLDLFPEPGYGPKSGLLYLVHVDMKRVLDLVATDDRPLVVFVDDLDRCTPGTVVQVIEAINLFLAGEFPNCVFVIAMEPRVVAAHIEVAYSDLNAALQISHARGDWATLGWRFLEKIIQLPLSLPAPQGSRDIGNYARGLLQTTGTETPSSVPVSDSGHRPGAPRPRNIDLGTDPPSHYQRQRSHSAAAPTQDRSGMLDLDLVRQLTIEIRRRSPSPTTLPETARAAQHLLIPHAPTDSLRPETVAAVETVLKDLYRDADAADAITAALPSLAATTPREVKRYINLFRFYTFVAQRQRLDGLMAPSAEQIAKLAALAIRWPHLMSLIGPSSNDGEHPLEALEQASRNSTQSWAQVVAVVGLSLPTDAELPIWCADLKAFLATDPKIGSLAARLL</sequence>
<feature type="active site" description="Charge relay system" evidence="6">
    <location>
        <position position="259"/>
    </location>
</feature>
<dbReference type="STRING" id="1824.SAMN05444423_105413"/>
<name>U5E5Z8_NOCAS</name>
<dbReference type="InterPro" id="IPR009003">
    <property type="entry name" value="Peptidase_S1_PA"/>
</dbReference>
<dbReference type="GO" id="GO:0006508">
    <property type="term" value="P:proteolysis"/>
    <property type="evidence" value="ECO:0007669"/>
    <property type="project" value="UniProtKB-KW"/>
</dbReference>
<evidence type="ECO:0000256" key="8">
    <source>
        <dbReference type="SAM" id="MobiDB-lite"/>
    </source>
</evidence>
<dbReference type="InterPro" id="IPR043504">
    <property type="entry name" value="Peptidase_S1_PA_chymotrypsin"/>
</dbReference>
<evidence type="ECO:0000256" key="6">
    <source>
        <dbReference type="PIRSR" id="PIRSR608256-1"/>
    </source>
</evidence>
<keyword evidence="9" id="KW-0812">Transmembrane</keyword>
<dbReference type="InterPro" id="IPR052754">
    <property type="entry name" value="NTPase_KAP_P-loop"/>
</dbReference>
<dbReference type="SUPFAM" id="SSF50494">
    <property type="entry name" value="Trypsin-like serine proteases"/>
    <property type="match status" value="1"/>
</dbReference>
<feature type="domain" description="KAP NTPase" evidence="10">
    <location>
        <begin position="523"/>
        <end position="1104"/>
    </location>
</feature>
<comment type="similarity">
    <text evidence="1 7">Belongs to the peptidase S1B family.</text>
</comment>
<dbReference type="PANTHER" id="PTHR22674">
    <property type="entry name" value="NTPASE, KAP FAMILY P-LOOP DOMAIN-CONTAINING 1"/>
    <property type="match status" value="1"/>
</dbReference>
<dbReference type="RefSeq" id="WP_022566629.1">
    <property type="nucleotide sequence ID" value="NZ_BAFO02000030.1"/>
</dbReference>
<dbReference type="Proteomes" id="UP000017048">
    <property type="component" value="Unassembled WGS sequence"/>
</dbReference>
<evidence type="ECO:0000313" key="12">
    <source>
        <dbReference type="Proteomes" id="UP000017048"/>
    </source>
</evidence>
<dbReference type="Pfam" id="PF13365">
    <property type="entry name" value="Trypsin_2"/>
    <property type="match status" value="1"/>
</dbReference>
<dbReference type="PRINTS" id="PR00839">
    <property type="entry name" value="V8PROTEASE"/>
</dbReference>
<keyword evidence="9" id="KW-1133">Transmembrane helix</keyword>
<evidence type="ECO:0000256" key="2">
    <source>
        <dbReference type="ARBA" id="ARBA00022670"/>
    </source>
</evidence>
<dbReference type="Pfam" id="PF07693">
    <property type="entry name" value="KAP_NTPase"/>
    <property type="match status" value="1"/>
</dbReference>
<feature type="transmembrane region" description="Helical" evidence="9">
    <location>
        <begin position="729"/>
        <end position="750"/>
    </location>
</feature>
<feature type="transmembrane region" description="Helical" evidence="9">
    <location>
        <begin position="762"/>
        <end position="780"/>
    </location>
</feature>
<dbReference type="EC" id="3.4.21.-" evidence="7"/>
<dbReference type="eggNOG" id="COG4928">
    <property type="taxonomic scope" value="Bacteria"/>
</dbReference>
<gene>
    <name evidence="11" type="ORF">NCAST_30_00370</name>
</gene>
<dbReference type="GO" id="GO:0004252">
    <property type="term" value="F:serine-type endopeptidase activity"/>
    <property type="evidence" value="ECO:0007669"/>
    <property type="project" value="InterPro"/>
</dbReference>
<dbReference type="eggNOG" id="COG3591">
    <property type="taxonomic scope" value="Bacteria"/>
</dbReference>
<feature type="active site" description="Charge relay system" evidence="6">
    <location>
        <position position="183"/>
    </location>
</feature>
<reference evidence="11 12" key="1">
    <citation type="journal article" date="2014" name="BMC Genomics">
        <title>Genome based analysis of type-I polyketide synthase and nonribosomal peptide synthetase gene clusters in seven strains of five representative Nocardia species.</title>
        <authorList>
            <person name="Komaki H."/>
            <person name="Ichikawa N."/>
            <person name="Hosoyama A."/>
            <person name="Takahashi-Nakaguchi A."/>
            <person name="Matsuzawa T."/>
            <person name="Suzuki K."/>
            <person name="Fujita N."/>
            <person name="Gonoi T."/>
        </authorList>
    </citation>
    <scope>NUCLEOTIDE SEQUENCE [LARGE SCALE GENOMIC DNA]</scope>
    <source>
        <strain evidence="11 12">NBRC 15531</strain>
    </source>
</reference>
<proteinExistence type="inferred from homology"/>